<accession>A0A137PJF8</accession>
<feature type="compositionally biased region" description="Polar residues" evidence="1">
    <location>
        <begin position="174"/>
        <end position="188"/>
    </location>
</feature>
<gene>
    <name evidence="2" type="ORF">CONCODRAFT_1907</name>
</gene>
<dbReference type="Proteomes" id="UP000070444">
    <property type="component" value="Unassembled WGS sequence"/>
</dbReference>
<dbReference type="InterPro" id="IPR036322">
    <property type="entry name" value="WD40_repeat_dom_sf"/>
</dbReference>
<dbReference type="Pfam" id="PF00400">
    <property type="entry name" value="WD40"/>
    <property type="match status" value="1"/>
</dbReference>
<feature type="compositionally biased region" description="Basic and acidic residues" evidence="1">
    <location>
        <begin position="149"/>
        <end position="172"/>
    </location>
</feature>
<feature type="region of interest" description="Disordered" evidence="1">
    <location>
        <begin position="108"/>
        <end position="207"/>
    </location>
</feature>
<evidence type="ECO:0000313" key="3">
    <source>
        <dbReference type="Proteomes" id="UP000070444"/>
    </source>
</evidence>
<feature type="compositionally biased region" description="Low complexity" evidence="1">
    <location>
        <begin position="130"/>
        <end position="148"/>
    </location>
</feature>
<dbReference type="PANTHER" id="PTHR47232">
    <property type="entry name" value="TRANSDUCIN FAMILY PROTEIN / WD-40 REPEAT FAMILY PROTEIN"/>
    <property type="match status" value="1"/>
</dbReference>
<reference evidence="2 3" key="1">
    <citation type="journal article" date="2015" name="Genome Biol. Evol.">
        <title>Phylogenomic analyses indicate that early fungi evolved digesting cell walls of algal ancestors of land plants.</title>
        <authorList>
            <person name="Chang Y."/>
            <person name="Wang S."/>
            <person name="Sekimoto S."/>
            <person name="Aerts A.L."/>
            <person name="Choi C."/>
            <person name="Clum A."/>
            <person name="LaButti K.M."/>
            <person name="Lindquist E.A."/>
            <person name="Yee Ngan C."/>
            <person name="Ohm R.A."/>
            <person name="Salamov A.A."/>
            <person name="Grigoriev I.V."/>
            <person name="Spatafora J.W."/>
            <person name="Berbee M.L."/>
        </authorList>
    </citation>
    <scope>NUCLEOTIDE SEQUENCE [LARGE SCALE GENOMIC DNA]</scope>
    <source>
        <strain evidence="2 3">NRRL 28638</strain>
    </source>
</reference>
<dbReference type="AlphaFoldDB" id="A0A137PJF8"/>
<evidence type="ECO:0000313" key="2">
    <source>
        <dbReference type="EMBL" id="KXN75110.1"/>
    </source>
</evidence>
<sequence length="593" mass="66404">MSPEELTEAQIQDLLQASITNNDSIQSMKYFNMLKEVKSGSDTPQRTSKQHGNQSTSSNRKQTNSQTNDLKDELDKIAAKQTELDSLKAKVAKLTEELERDRKKFLDMFQSKVPGGKSVTQEQTNDHPSARSSSVSSSSSGSSSASNSEKSRESSPEPKHSAQKLKTPERPQTHKSQNNVSNLRVPSVQTTPIARPPPQQPTPTNNTAINSNFINFTGFFNPETLNVHILDRVQGIKASGYDDKLRFDPPYYKTIKQGRKCRSLILGNIKSPYGNRLNDIAITSCMNGIVTIYSGKDYDISTNLDLKDVNYRWAEDICFIQPDLVAVLAYSDAARLAPTPVSLLTLKSQTSKGPVQPALLPINIQPFTKPLSCITPINLDDEYIEFVTGGVDHKVSIWKLPKTRKFKQMATNVSIASARIGHSSVVNSVAFDPQSKYLHSGGADCKYFITDPTRMSEIYSAKYASRINQIVVHPTMPHLQAISFATENRQFQLVDSRQNARKTIAHFGFQMDKLLTKYAKHSICNRGNLVACNDPTSNDILIWDLRYTKVDQEFQRFKSHDKKVNCVQFSPFKDSLIFSDEHTQLGITDFSFN</sequence>
<dbReference type="SUPFAM" id="SSF50978">
    <property type="entry name" value="WD40 repeat-like"/>
    <property type="match status" value="1"/>
</dbReference>
<dbReference type="EMBL" id="KQ964418">
    <property type="protein sequence ID" value="KXN75110.1"/>
    <property type="molecule type" value="Genomic_DNA"/>
</dbReference>
<name>A0A137PJF8_CONC2</name>
<dbReference type="OMA" id="DESPHEN"/>
<feature type="compositionally biased region" description="Polar residues" evidence="1">
    <location>
        <begin position="40"/>
        <end position="68"/>
    </location>
</feature>
<feature type="region of interest" description="Disordered" evidence="1">
    <location>
        <begin position="36"/>
        <end position="74"/>
    </location>
</feature>
<dbReference type="Gene3D" id="2.130.10.10">
    <property type="entry name" value="YVTN repeat-like/Quinoprotein amine dehydrogenase"/>
    <property type="match status" value="2"/>
</dbReference>
<proteinExistence type="predicted"/>
<dbReference type="InterPro" id="IPR001680">
    <property type="entry name" value="WD40_rpt"/>
</dbReference>
<protein>
    <submittedName>
        <fullName evidence="2">WD40 repeat-like protein</fullName>
    </submittedName>
</protein>
<dbReference type="SMART" id="SM00320">
    <property type="entry name" value="WD40"/>
    <property type="match status" value="3"/>
</dbReference>
<keyword evidence="3" id="KW-1185">Reference proteome</keyword>
<dbReference type="STRING" id="796925.A0A137PJF8"/>
<evidence type="ECO:0000256" key="1">
    <source>
        <dbReference type="SAM" id="MobiDB-lite"/>
    </source>
</evidence>
<dbReference type="PANTHER" id="PTHR47232:SF1">
    <property type="entry name" value="TRANSDUCIN FAMILY PROTEIN _ WD-40 REPEAT FAMILY PROTEIN"/>
    <property type="match status" value="1"/>
</dbReference>
<dbReference type="InterPro" id="IPR015943">
    <property type="entry name" value="WD40/YVTN_repeat-like_dom_sf"/>
</dbReference>
<dbReference type="OrthoDB" id="1897642at2759"/>
<organism evidence="2 3">
    <name type="scientific">Conidiobolus coronatus (strain ATCC 28846 / CBS 209.66 / NRRL 28638)</name>
    <name type="common">Delacroixia coronata</name>
    <dbReference type="NCBI Taxonomy" id="796925"/>
    <lineage>
        <taxon>Eukaryota</taxon>
        <taxon>Fungi</taxon>
        <taxon>Fungi incertae sedis</taxon>
        <taxon>Zoopagomycota</taxon>
        <taxon>Entomophthoromycotina</taxon>
        <taxon>Entomophthoromycetes</taxon>
        <taxon>Entomophthorales</taxon>
        <taxon>Ancylistaceae</taxon>
        <taxon>Conidiobolus</taxon>
    </lineage>
</organism>